<dbReference type="SUPFAM" id="SSF53098">
    <property type="entry name" value="Ribonuclease H-like"/>
    <property type="match status" value="1"/>
</dbReference>
<dbReference type="Gene3D" id="3.30.420.10">
    <property type="entry name" value="Ribonuclease H-like superfamily/Ribonuclease H"/>
    <property type="match status" value="1"/>
</dbReference>
<keyword evidence="4 7" id="KW-0378">Hydrolase</keyword>
<name>A0A7R8H2V5_LEPSM</name>
<accession>A0A7R8H2V5</accession>
<keyword evidence="5" id="KW-0539">Nucleus</keyword>
<dbReference type="EC" id="3.1.-.-" evidence="7"/>
<dbReference type="GO" id="GO:0005634">
    <property type="term" value="C:nucleus"/>
    <property type="evidence" value="ECO:0007669"/>
    <property type="project" value="UniProtKB-SubCell"/>
</dbReference>
<evidence type="ECO:0000256" key="5">
    <source>
        <dbReference type="ARBA" id="ARBA00023242"/>
    </source>
</evidence>
<dbReference type="Proteomes" id="UP000675881">
    <property type="component" value="Chromosome 13"/>
</dbReference>
<keyword evidence="3" id="KW-0540">Nuclease</keyword>
<comment type="subcellular location">
    <subcellularLocation>
        <location evidence="1">Nucleus</location>
    </subcellularLocation>
</comment>
<dbReference type="InterPro" id="IPR031736">
    <property type="entry name" value="REXO1-like_dom"/>
</dbReference>
<evidence type="ECO:0000313" key="8">
    <source>
        <dbReference type="Proteomes" id="UP000675881"/>
    </source>
</evidence>
<evidence type="ECO:0000256" key="3">
    <source>
        <dbReference type="ARBA" id="ARBA00022722"/>
    </source>
</evidence>
<dbReference type="GO" id="GO:0003676">
    <property type="term" value="F:nucleic acid binding"/>
    <property type="evidence" value="ECO:0007669"/>
    <property type="project" value="InterPro"/>
</dbReference>
<dbReference type="PANTHER" id="PTHR12801">
    <property type="entry name" value="RNA EXONUCLEASE REXO1 / RECO3 FAMILY MEMBER-RELATED"/>
    <property type="match status" value="1"/>
</dbReference>
<keyword evidence="8" id="KW-1185">Reference proteome</keyword>
<dbReference type="OrthoDB" id="206335at2759"/>
<dbReference type="AlphaFoldDB" id="A0A7R8H2V5"/>
<dbReference type="InterPro" id="IPR013520">
    <property type="entry name" value="Ribonucl_H"/>
</dbReference>
<evidence type="ECO:0000256" key="4">
    <source>
        <dbReference type="ARBA" id="ARBA00022801"/>
    </source>
</evidence>
<protein>
    <submittedName>
        <fullName evidence="7">REX1</fullName>
        <ecNumber evidence="7">3.1.-.-</ecNumber>
    </submittedName>
</protein>
<sequence>MRENSEIENRLASLVGEDEPPKSKMKSSTAQSKSVNKSRTAVTTTKVYVSVILIVLLRSAVKFIMETKGMHMLVPLEKSKFVVLRTEASQAPKSKQTLVIPQGSMVTSHLQILAGKGGSKGSWSIEKPKSTIDENSPGLTYAILKRYVLSKEDMIENGYPVMNSEIKGKAYITQNPQYSNRKPQPQEPDKTLYRQRSNRALGPTSGYYCCNGDTNSEGCEVSQVHITDMEDYNNMRDVQAVLLSMFSSDTILIGHSLESDLKALKMVHSMVVDTSIVFPHKMGPPYKRALKHLAAEHLKRIIQNDVGGHDSAEDALAALDLMKVKVKSDVKKLQQDSLKQR</sequence>
<evidence type="ECO:0000256" key="1">
    <source>
        <dbReference type="ARBA" id="ARBA00004123"/>
    </source>
</evidence>
<dbReference type="EMBL" id="HG994592">
    <property type="protein sequence ID" value="CAF2833058.1"/>
    <property type="molecule type" value="Genomic_DNA"/>
</dbReference>
<dbReference type="InterPro" id="IPR047021">
    <property type="entry name" value="REXO1/3/4-like"/>
</dbReference>
<feature type="region of interest" description="Disordered" evidence="6">
    <location>
        <begin position="1"/>
        <end position="37"/>
    </location>
</feature>
<dbReference type="PANTHER" id="PTHR12801:SF115">
    <property type="entry name" value="FI18136P1-RELATED"/>
    <property type="match status" value="1"/>
</dbReference>
<organism evidence="7 8">
    <name type="scientific">Lepeophtheirus salmonis</name>
    <name type="common">Salmon louse</name>
    <name type="synonym">Caligus salmonis</name>
    <dbReference type="NCBI Taxonomy" id="72036"/>
    <lineage>
        <taxon>Eukaryota</taxon>
        <taxon>Metazoa</taxon>
        <taxon>Ecdysozoa</taxon>
        <taxon>Arthropoda</taxon>
        <taxon>Crustacea</taxon>
        <taxon>Multicrustacea</taxon>
        <taxon>Hexanauplia</taxon>
        <taxon>Copepoda</taxon>
        <taxon>Siphonostomatoida</taxon>
        <taxon>Caligidae</taxon>
        <taxon>Lepeophtheirus</taxon>
    </lineage>
</organism>
<dbReference type="SMART" id="SM00479">
    <property type="entry name" value="EXOIII"/>
    <property type="match status" value="1"/>
</dbReference>
<reference evidence="7" key="1">
    <citation type="submission" date="2021-02" db="EMBL/GenBank/DDBJ databases">
        <authorList>
            <person name="Bekaert M."/>
        </authorList>
    </citation>
    <scope>NUCLEOTIDE SEQUENCE</scope>
    <source>
        <strain evidence="7">IoA-00</strain>
    </source>
</reference>
<evidence type="ECO:0000256" key="6">
    <source>
        <dbReference type="SAM" id="MobiDB-lite"/>
    </source>
</evidence>
<dbReference type="InterPro" id="IPR012337">
    <property type="entry name" value="RNaseH-like_sf"/>
</dbReference>
<feature type="compositionally biased region" description="Polar residues" evidence="6">
    <location>
        <begin position="26"/>
        <end position="37"/>
    </location>
</feature>
<dbReference type="InterPro" id="IPR036397">
    <property type="entry name" value="RNaseH_sf"/>
</dbReference>
<evidence type="ECO:0000313" key="7">
    <source>
        <dbReference type="EMBL" id="CAF2833058.1"/>
    </source>
</evidence>
<comment type="similarity">
    <text evidence="2">Belongs to the REXO1/REXO3 family.</text>
</comment>
<dbReference type="Pfam" id="PF15870">
    <property type="entry name" value="EloA-BP1"/>
    <property type="match status" value="1"/>
</dbReference>
<gene>
    <name evidence="7" type="ORF">LSAA_4300</name>
</gene>
<proteinExistence type="inferred from homology"/>
<evidence type="ECO:0000256" key="2">
    <source>
        <dbReference type="ARBA" id="ARBA00006357"/>
    </source>
</evidence>
<dbReference type="GO" id="GO:0004527">
    <property type="term" value="F:exonuclease activity"/>
    <property type="evidence" value="ECO:0007669"/>
    <property type="project" value="InterPro"/>
</dbReference>